<dbReference type="InterPro" id="IPR013325">
    <property type="entry name" value="RNA_pol_sigma_r2"/>
</dbReference>
<dbReference type="GO" id="GO:0006352">
    <property type="term" value="P:DNA-templated transcription initiation"/>
    <property type="evidence" value="ECO:0007669"/>
    <property type="project" value="InterPro"/>
</dbReference>
<comment type="caution">
    <text evidence="8">The sequence shown here is derived from an EMBL/GenBank/DDBJ whole genome shotgun (WGS) entry which is preliminary data.</text>
</comment>
<dbReference type="Pfam" id="PF08281">
    <property type="entry name" value="Sigma70_r4_2"/>
    <property type="match status" value="1"/>
</dbReference>
<dbReference type="InterPro" id="IPR013249">
    <property type="entry name" value="RNA_pol_sigma70_r4_t2"/>
</dbReference>
<feature type="domain" description="RNA polymerase sigma-70 region 2" evidence="6">
    <location>
        <begin position="18"/>
        <end position="84"/>
    </location>
</feature>
<evidence type="ECO:0000256" key="3">
    <source>
        <dbReference type="ARBA" id="ARBA00023082"/>
    </source>
</evidence>
<dbReference type="GO" id="GO:0016987">
    <property type="term" value="F:sigma factor activity"/>
    <property type="evidence" value="ECO:0007669"/>
    <property type="project" value="UniProtKB-KW"/>
</dbReference>
<name>L2F9L4_9GAMM</name>
<gene>
    <name evidence="8" type="ORF">MOMA_05160</name>
</gene>
<evidence type="ECO:0000313" key="9">
    <source>
        <dbReference type="Proteomes" id="UP000023795"/>
    </source>
</evidence>
<dbReference type="Proteomes" id="UP000023795">
    <property type="component" value="Unassembled WGS sequence"/>
</dbReference>
<dbReference type="PATRIC" id="fig|1230338.3.peg.1123"/>
<evidence type="ECO:0000256" key="4">
    <source>
        <dbReference type="ARBA" id="ARBA00023125"/>
    </source>
</evidence>
<dbReference type="NCBIfam" id="TIGR02937">
    <property type="entry name" value="sigma70-ECF"/>
    <property type="match status" value="1"/>
</dbReference>
<dbReference type="OrthoDB" id="9782108at2"/>
<dbReference type="EMBL" id="ANIN01000001">
    <property type="protein sequence ID" value="ELA09764.1"/>
    <property type="molecule type" value="Genomic_DNA"/>
</dbReference>
<keyword evidence="9" id="KW-1185">Reference proteome</keyword>
<organism evidence="8 9">
    <name type="scientific">Moraxella macacae 0408225</name>
    <dbReference type="NCBI Taxonomy" id="1230338"/>
    <lineage>
        <taxon>Bacteria</taxon>
        <taxon>Pseudomonadati</taxon>
        <taxon>Pseudomonadota</taxon>
        <taxon>Gammaproteobacteria</taxon>
        <taxon>Moraxellales</taxon>
        <taxon>Moraxellaceae</taxon>
        <taxon>Moraxella</taxon>
    </lineage>
</organism>
<dbReference type="RefSeq" id="WP_009767582.1">
    <property type="nucleotide sequence ID" value="NZ_ANIN01000001.1"/>
</dbReference>
<dbReference type="Gene3D" id="1.10.1740.10">
    <property type="match status" value="1"/>
</dbReference>
<dbReference type="InterPro" id="IPR014284">
    <property type="entry name" value="RNA_pol_sigma-70_dom"/>
</dbReference>
<evidence type="ECO:0000313" key="8">
    <source>
        <dbReference type="EMBL" id="ELA09764.1"/>
    </source>
</evidence>
<dbReference type="Pfam" id="PF04542">
    <property type="entry name" value="Sigma70_r2"/>
    <property type="match status" value="1"/>
</dbReference>
<evidence type="ECO:0000256" key="1">
    <source>
        <dbReference type="ARBA" id="ARBA00010641"/>
    </source>
</evidence>
<protein>
    <submittedName>
        <fullName evidence="8">RNA polymerase sigma factor</fullName>
    </submittedName>
</protein>
<dbReference type="InterPro" id="IPR014289">
    <property type="entry name" value="RNA_pol_sigma-24-rel"/>
</dbReference>
<dbReference type="NCBIfam" id="TIGR02943">
    <property type="entry name" value="Sig70_famx1"/>
    <property type="match status" value="1"/>
</dbReference>
<dbReference type="InterPro" id="IPR007627">
    <property type="entry name" value="RNA_pol_sigma70_r2"/>
</dbReference>
<proteinExistence type="inferred from homology"/>
<reference evidence="8 9" key="1">
    <citation type="journal article" date="2013" name="Genome Announc.">
        <title>Genome Sequence of Moraxella macacae 0408225, a Novel Bacterial Species Isolated from a Cynomolgus Macaque with Epistaxis.</title>
        <authorList>
            <person name="Ladner J.T."/>
            <person name="Whitehouse C.A."/>
            <person name="Koroleva G.I."/>
            <person name="Palacios G.F."/>
        </authorList>
    </citation>
    <scope>NUCLEOTIDE SEQUENCE [LARGE SCALE GENOMIC DNA]</scope>
    <source>
        <strain evidence="8 9">0408225</strain>
    </source>
</reference>
<sequence length="205" mass="23970">MKKHPFVSNHSQFTDEFIQKTYGQLLSFAKNQLGDSDEAFDVVQETFENAYKYANHFKGNSAFKTWVFAILKNKIADHIRQNQKYVNLANLNIDNQSDTDILQVLFDDIGHWQAATGIAAFDDSWQNPEQHAEQDSFWQVMELCLTNLPRDQAQVFLMKEYVELSTDEICQEIGISTQNFYVLMHRARLRLQRCLSLHWFNHDAV</sequence>
<dbReference type="eggNOG" id="COG1595">
    <property type="taxonomic scope" value="Bacteria"/>
</dbReference>
<dbReference type="Gene3D" id="1.10.10.10">
    <property type="entry name" value="Winged helix-like DNA-binding domain superfamily/Winged helix DNA-binding domain"/>
    <property type="match status" value="1"/>
</dbReference>
<evidence type="ECO:0000256" key="5">
    <source>
        <dbReference type="ARBA" id="ARBA00023163"/>
    </source>
</evidence>
<evidence type="ECO:0000259" key="7">
    <source>
        <dbReference type="Pfam" id="PF08281"/>
    </source>
</evidence>
<dbReference type="InterPro" id="IPR036388">
    <property type="entry name" value="WH-like_DNA-bd_sf"/>
</dbReference>
<dbReference type="CDD" id="cd06171">
    <property type="entry name" value="Sigma70_r4"/>
    <property type="match status" value="1"/>
</dbReference>
<dbReference type="SUPFAM" id="SSF88946">
    <property type="entry name" value="Sigma2 domain of RNA polymerase sigma factors"/>
    <property type="match status" value="1"/>
</dbReference>
<accession>L2F9L4</accession>
<comment type="similarity">
    <text evidence="1">Belongs to the sigma-70 factor family. ECF subfamily.</text>
</comment>
<keyword evidence="4" id="KW-0238">DNA-binding</keyword>
<feature type="domain" description="RNA polymerase sigma factor 70 region 4 type 2" evidence="7">
    <location>
        <begin position="141"/>
        <end position="191"/>
    </location>
</feature>
<dbReference type="STRING" id="1230338.MOMA_05160"/>
<dbReference type="PANTHER" id="PTHR43133">
    <property type="entry name" value="RNA POLYMERASE ECF-TYPE SIGMA FACTO"/>
    <property type="match status" value="1"/>
</dbReference>
<dbReference type="InterPro" id="IPR013324">
    <property type="entry name" value="RNA_pol_sigma_r3/r4-like"/>
</dbReference>
<keyword evidence="5" id="KW-0804">Transcription</keyword>
<dbReference type="AlphaFoldDB" id="L2F9L4"/>
<evidence type="ECO:0000259" key="6">
    <source>
        <dbReference type="Pfam" id="PF04542"/>
    </source>
</evidence>
<dbReference type="SUPFAM" id="SSF88659">
    <property type="entry name" value="Sigma3 and sigma4 domains of RNA polymerase sigma factors"/>
    <property type="match status" value="1"/>
</dbReference>
<dbReference type="GO" id="GO:0003677">
    <property type="term" value="F:DNA binding"/>
    <property type="evidence" value="ECO:0007669"/>
    <property type="project" value="UniProtKB-KW"/>
</dbReference>
<keyword evidence="2" id="KW-0805">Transcription regulation</keyword>
<dbReference type="PANTHER" id="PTHR43133:SF8">
    <property type="entry name" value="RNA POLYMERASE SIGMA FACTOR HI_1459-RELATED"/>
    <property type="match status" value="1"/>
</dbReference>
<evidence type="ECO:0000256" key="2">
    <source>
        <dbReference type="ARBA" id="ARBA00023015"/>
    </source>
</evidence>
<keyword evidence="3" id="KW-0731">Sigma factor</keyword>
<dbReference type="InterPro" id="IPR039425">
    <property type="entry name" value="RNA_pol_sigma-70-like"/>
</dbReference>